<gene>
    <name evidence="2" type="ORF">DX116_06995</name>
</gene>
<evidence type="ECO:0000259" key="1">
    <source>
        <dbReference type="Pfam" id="PF16242"/>
    </source>
</evidence>
<dbReference type="InterPro" id="IPR012349">
    <property type="entry name" value="Split_barrel_FMN-bd"/>
</dbReference>
<comment type="caution">
    <text evidence="2">The sequence shown here is derived from an EMBL/GenBank/DDBJ whole genome shotgun (WGS) entry which is preliminary data.</text>
</comment>
<keyword evidence="3" id="KW-1185">Reference proteome</keyword>
<dbReference type="EMBL" id="QUBR01000001">
    <property type="protein sequence ID" value="REK73302.1"/>
    <property type="molecule type" value="Genomic_DNA"/>
</dbReference>
<dbReference type="RefSeq" id="WP_119703415.1">
    <property type="nucleotide sequence ID" value="NZ_JBHSOI010000001.1"/>
</dbReference>
<reference evidence="2 3" key="1">
    <citation type="submission" date="2018-08" db="EMBL/GenBank/DDBJ databases">
        <title>Aeromicrobium sp. M2KJ-4, whole genome shotgun sequence.</title>
        <authorList>
            <person name="Tuo L."/>
        </authorList>
    </citation>
    <scope>NUCLEOTIDE SEQUENCE [LARGE SCALE GENOMIC DNA]</scope>
    <source>
        <strain evidence="2 3">M2KJ-4</strain>
    </source>
</reference>
<dbReference type="InterPro" id="IPR038725">
    <property type="entry name" value="YdaG_split_barrel_FMN-bd"/>
</dbReference>
<dbReference type="PANTHER" id="PTHR34818:SF1">
    <property type="entry name" value="PROTEIN BLI-3"/>
    <property type="match status" value="1"/>
</dbReference>
<name>A0A371PBK7_9ACTN</name>
<organism evidence="2 3">
    <name type="scientific">Aeromicrobium endophyticum</name>
    <dbReference type="NCBI Taxonomy" id="2292704"/>
    <lineage>
        <taxon>Bacteria</taxon>
        <taxon>Bacillati</taxon>
        <taxon>Actinomycetota</taxon>
        <taxon>Actinomycetes</taxon>
        <taxon>Propionibacteriales</taxon>
        <taxon>Nocardioidaceae</taxon>
        <taxon>Aeromicrobium</taxon>
    </lineage>
</organism>
<feature type="domain" description="General stress protein FMN-binding split barrel" evidence="1">
    <location>
        <begin position="11"/>
        <end position="156"/>
    </location>
</feature>
<protein>
    <submittedName>
        <fullName evidence="2">Pyridoxamine 5'-phosphate oxidase</fullName>
    </submittedName>
</protein>
<accession>A0A371PBK7</accession>
<dbReference type="AlphaFoldDB" id="A0A371PBK7"/>
<dbReference type="Gene3D" id="2.30.110.10">
    <property type="entry name" value="Electron Transport, Fmn-binding Protein, Chain A"/>
    <property type="match status" value="1"/>
</dbReference>
<dbReference type="PANTHER" id="PTHR34818">
    <property type="entry name" value="PROTEIN BLI-3"/>
    <property type="match status" value="1"/>
</dbReference>
<dbReference type="InterPro" id="IPR052917">
    <property type="entry name" value="Stress-Dev_Protein"/>
</dbReference>
<evidence type="ECO:0000313" key="3">
    <source>
        <dbReference type="Proteomes" id="UP000265581"/>
    </source>
</evidence>
<dbReference type="Pfam" id="PF16242">
    <property type="entry name" value="Pyrid_ox_like"/>
    <property type="match status" value="1"/>
</dbReference>
<dbReference type="Proteomes" id="UP000265581">
    <property type="component" value="Unassembled WGS sequence"/>
</dbReference>
<proteinExistence type="predicted"/>
<evidence type="ECO:0000313" key="2">
    <source>
        <dbReference type="EMBL" id="REK73302.1"/>
    </source>
</evidence>
<dbReference type="SUPFAM" id="SSF50475">
    <property type="entry name" value="FMN-binding split barrel"/>
    <property type="match status" value="1"/>
</dbReference>
<sequence>MTDSTHDHDNDTAKLVELAKDSRFVMLTTTDAEGHLVSRPMSRQDVDLDGDLWFIATRDSRKVEHIRANPTVGVTITGQSSWVSISGKAEVVEDLEKLKEYWSTFAEAWIPEGPEDPNAILIHVDAETAEYWDNPGGRVSSVISLVKSKVTGQPYDGGDHATVTDL</sequence>
<dbReference type="OrthoDB" id="1432662at2"/>